<accession>A0A8T0ML32</accession>
<gene>
    <name evidence="1" type="ORF">PVAP13_9NG267073</name>
</gene>
<evidence type="ECO:0000313" key="2">
    <source>
        <dbReference type="Proteomes" id="UP000823388"/>
    </source>
</evidence>
<dbReference type="AlphaFoldDB" id="A0A8T0ML32"/>
<name>A0A8T0ML32_PANVG</name>
<organism evidence="1 2">
    <name type="scientific">Panicum virgatum</name>
    <name type="common">Blackwell switchgrass</name>
    <dbReference type="NCBI Taxonomy" id="38727"/>
    <lineage>
        <taxon>Eukaryota</taxon>
        <taxon>Viridiplantae</taxon>
        <taxon>Streptophyta</taxon>
        <taxon>Embryophyta</taxon>
        <taxon>Tracheophyta</taxon>
        <taxon>Spermatophyta</taxon>
        <taxon>Magnoliopsida</taxon>
        <taxon>Liliopsida</taxon>
        <taxon>Poales</taxon>
        <taxon>Poaceae</taxon>
        <taxon>PACMAD clade</taxon>
        <taxon>Panicoideae</taxon>
        <taxon>Panicodae</taxon>
        <taxon>Paniceae</taxon>
        <taxon>Panicinae</taxon>
        <taxon>Panicum</taxon>
        <taxon>Panicum sect. Hiantes</taxon>
    </lineage>
</organism>
<keyword evidence="2" id="KW-1185">Reference proteome</keyword>
<reference evidence="1" key="1">
    <citation type="submission" date="2020-05" db="EMBL/GenBank/DDBJ databases">
        <title>WGS assembly of Panicum virgatum.</title>
        <authorList>
            <person name="Lovell J.T."/>
            <person name="Jenkins J."/>
            <person name="Shu S."/>
            <person name="Juenger T.E."/>
            <person name="Schmutz J."/>
        </authorList>
    </citation>
    <scope>NUCLEOTIDE SEQUENCE</scope>
    <source>
        <strain evidence="1">AP13</strain>
    </source>
</reference>
<dbReference type="Proteomes" id="UP000823388">
    <property type="component" value="Chromosome 9N"/>
</dbReference>
<sequence>MMDQQRKSRMRLDVCDRLTCHSPGVPPLVIGRVNHHRNSICPIIFLHDIRWCTCSSTVPVQVTSDLLLLLMDQISQIKLHQLCDGVEVAAKTWRKEKPHNH</sequence>
<protein>
    <submittedName>
        <fullName evidence="1">Uncharacterized protein</fullName>
    </submittedName>
</protein>
<dbReference type="EMBL" id="CM029054">
    <property type="protein sequence ID" value="KAG2537685.1"/>
    <property type="molecule type" value="Genomic_DNA"/>
</dbReference>
<proteinExistence type="predicted"/>
<comment type="caution">
    <text evidence="1">The sequence shown here is derived from an EMBL/GenBank/DDBJ whole genome shotgun (WGS) entry which is preliminary data.</text>
</comment>
<evidence type="ECO:0000313" key="1">
    <source>
        <dbReference type="EMBL" id="KAG2537685.1"/>
    </source>
</evidence>